<evidence type="ECO:0000256" key="3">
    <source>
        <dbReference type="ARBA" id="ARBA00023163"/>
    </source>
</evidence>
<evidence type="ECO:0000259" key="6">
    <source>
        <dbReference type="PROSITE" id="PS50110"/>
    </source>
</evidence>
<dbReference type="InterPro" id="IPR009057">
    <property type="entry name" value="Homeodomain-like_sf"/>
</dbReference>
<dbReference type="SMART" id="SM00448">
    <property type="entry name" value="REC"/>
    <property type="match status" value="1"/>
</dbReference>
<keyword evidence="8" id="KW-1185">Reference proteome</keyword>
<dbReference type="Pfam" id="PF12833">
    <property type="entry name" value="HTH_18"/>
    <property type="match status" value="1"/>
</dbReference>
<keyword evidence="2" id="KW-0238">DNA-binding</keyword>
<feature type="domain" description="Response regulatory" evidence="6">
    <location>
        <begin position="2"/>
        <end position="119"/>
    </location>
</feature>
<sequence>MKAVIIDDEFWTRDSIMRLANWEQFGIVRIEEAEDGLSGLRIINEIHPEIVITDMKMRGMDGVELLQKLTDDYPFIRKIVISGFDDFAYTKQAILSKVDEYLLKPILPDELNRAIERAVRELRISRGLHAAQPLDKEIMKIITMHKNYFSRHFQELQAEVVQDQFKALEQALETHSSLKPGLNHLLYTQFMMLLDEQASKAGIDLSPVISAHAATFYVTDHTPFKEWIEVLSTSYTAVIEEAIRQKRNRNRIDMDGIRQFIDHYYAEPITLELIAGRFFVSKEHLSRTFKQATGSTVMEYIITKRVDAARQLLQHSSVSIKSAAEAVGYSDLTYFHRIFKKITGMTPAQVRQEP</sequence>
<evidence type="ECO:0000256" key="2">
    <source>
        <dbReference type="ARBA" id="ARBA00023125"/>
    </source>
</evidence>
<dbReference type="PROSITE" id="PS50110">
    <property type="entry name" value="RESPONSE_REGULATORY"/>
    <property type="match status" value="1"/>
</dbReference>
<dbReference type="InterPro" id="IPR001789">
    <property type="entry name" value="Sig_transdc_resp-reg_receiver"/>
</dbReference>
<dbReference type="Pfam" id="PF00072">
    <property type="entry name" value="Response_reg"/>
    <property type="match status" value="1"/>
</dbReference>
<evidence type="ECO:0000259" key="5">
    <source>
        <dbReference type="PROSITE" id="PS01124"/>
    </source>
</evidence>
<name>A0ABW5P7T8_9BACL</name>
<dbReference type="SMART" id="SM00342">
    <property type="entry name" value="HTH_ARAC"/>
    <property type="match status" value="1"/>
</dbReference>
<dbReference type="PANTHER" id="PTHR43280">
    <property type="entry name" value="ARAC-FAMILY TRANSCRIPTIONAL REGULATOR"/>
    <property type="match status" value="1"/>
</dbReference>
<protein>
    <submittedName>
        <fullName evidence="7">Helix-turn-helix domain-containing protein</fullName>
    </submittedName>
</protein>
<dbReference type="PANTHER" id="PTHR43280:SF28">
    <property type="entry name" value="HTH-TYPE TRANSCRIPTIONAL ACTIVATOR RHAS"/>
    <property type="match status" value="1"/>
</dbReference>
<dbReference type="Proteomes" id="UP001597541">
    <property type="component" value="Unassembled WGS sequence"/>
</dbReference>
<dbReference type="SUPFAM" id="SSF52172">
    <property type="entry name" value="CheY-like"/>
    <property type="match status" value="1"/>
</dbReference>
<keyword evidence="3" id="KW-0804">Transcription</keyword>
<evidence type="ECO:0000313" key="7">
    <source>
        <dbReference type="EMBL" id="MFD2611381.1"/>
    </source>
</evidence>
<gene>
    <name evidence="7" type="ORF">ACFSUF_02970</name>
</gene>
<evidence type="ECO:0000313" key="8">
    <source>
        <dbReference type="Proteomes" id="UP001597541"/>
    </source>
</evidence>
<feature type="modified residue" description="4-aspartylphosphate" evidence="4">
    <location>
        <position position="54"/>
    </location>
</feature>
<dbReference type="InterPro" id="IPR018060">
    <property type="entry name" value="HTH_AraC"/>
</dbReference>
<proteinExistence type="predicted"/>
<reference evidence="8" key="1">
    <citation type="journal article" date="2019" name="Int. J. Syst. Evol. Microbiol.">
        <title>The Global Catalogue of Microorganisms (GCM) 10K type strain sequencing project: providing services to taxonomists for standard genome sequencing and annotation.</title>
        <authorList>
            <consortium name="The Broad Institute Genomics Platform"/>
            <consortium name="The Broad Institute Genome Sequencing Center for Infectious Disease"/>
            <person name="Wu L."/>
            <person name="Ma J."/>
        </authorList>
    </citation>
    <scope>NUCLEOTIDE SEQUENCE [LARGE SCALE GENOMIC DNA]</scope>
    <source>
        <strain evidence="8">KCTC 3950</strain>
    </source>
</reference>
<comment type="caution">
    <text evidence="7">The sequence shown here is derived from an EMBL/GenBank/DDBJ whole genome shotgun (WGS) entry which is preliminary data.</text>
</comment>
<organism evidence="7 8">
    <name type="scientific">Paenibacillus gansuensis</name>
    <dbReference type="NCBI Taxonomy" id="306542"/>
    <lineage>
        <taxon>Bacteria</taxon>
        <taxon>Bacillati</taxon>
        <taxon>Bacillota</taxon>
        <taxon>Bacilli</taxon>
        <taxon>Bacillales</taxon>
        <taxon>Paenibacillaceae</taxon>
        <taxon>Paenibacillus</taxon>
    </lineage>
</organism>
<keyword evidence="4" id="KW-0597">Phosphoprotein</keyword>
<keyword evidence="1" id="KW-0805">Transcription regulation</keyword>
<dbReference type="PROSITE" id="PS01124">
    <property type="entry name" value="HTH_ARAC_FAMILY_2"/>
    <property type="match status" value="1"/>
</dbReference>
<dbReference type="EMBL" id="JBHUME010000002">
    <property type="protein sequence ID" value="MFD2611381.1"/>
    <property type="molecule type" value="Genomic_DNA"/>
</dbReference>
<dbReference type="Gene3D" id="3.40.50.2300">
    <property type="match status" value="1"/>
</dbReference>
<dbReference type="Gene3D" id="1.10.10.60">
    <property type="entry name" value="Homeodomain-like"/>
    <property type="match status" value="2"/>
</dbReference>
<evidence type="ECO:0000256" key="1">
    <source>
        <dbReference type="ARBA" id="ARBA00023015"/>
    </source>
</evidence>
<dbReference type="InterPro" id="IPR018062">
    <property type="entry name" value="HTH_AraC-typ_CS"/>
</dbReference>
<dbReference type="InterPro" id="IPR011006">
    <property type="entry name" value="CheY-like_superfamily"/>
</dbReference>
<dbReference type="PROSITE" id="PS00041">
    <property type="entry name" value="HTH_ARAC_FAMILY_1"/>
    <property type="match status" value="1"/>
</dbReference>
<feature type="domain" description="HTH araC/xylS-type" evidence="5">
    <location>
        <begin position="255"/>
        <end position="353"/>
    </location>
</feature>
<dbReference type="SUPFAM" id="SSF46689">
    <property type="entry name" value="Homeodomain-like"/>
    <property type="match status" value="2"/>
</dbReference>
<dbReference type="RefSeq" id="WP_377599940.1">
    <property type="nucleotide sequence ID" value="NZ_JBHUME010000002.1"/>
</dbReference>
<evidence type="ECO:0000256" key="4">
    <source>
        <dbReference type="PROSITE-ProRule" id="PRU00169"/>
    </source>
</evidence>
<dbReference type="CDD" id="cd17536">
    <property type="entry name" value="REC_YesN-like"/>
    <property type="match status" value="1"/>
</dbReference>
<accession>A0ABW5P7T8</accession>